<accession>A0AAV3AM61</accession>
<evidence type="ECO:0000313" key="3">
    <source>
        <dbReference type="Proteomes" id="UP001181693"/>
    </source>
</evidence>
<keyword evidence="1" id="KW-0472">Membrane</keyword>
<feature type="transmembrane region" description="Helical" evidence="1">
    <location>
        <begin position="52"/>
        <end position="74"/>
    </location>
</feature>
<proteinExistence type="predicted"/>
<gene>
    <name evidence="2" type="ORF">GDO54_008093</name>
</gene>
<keyword evidence="1" id="KW-0812">Transmembrane</keyword>
<dbReference type="AlphaFoldDB" id="A0AAV3AM61"/>
<reference evidence="2" key="1">
    <citation type="thesis" date="2020" institute="ProQuest LLC" country="789 East Eisenhower Parkway, Ann Arbor, MI, USA">
        <title>Comparative Genomics and Chromosome Evolution.</title>
        <authorList>
            <person name="Mudd A.B."/>
        </authorList>
    </citation>
    <scope>NUCLEOTIDE SEQUENCE</scope>
    <source>
        <strain evidence="2">1538</strain>
        <tissue evidence="2">Blood</tissue>
    </source>
</reference>
<name>A0AAV3AM61_PYXAD</name>
<evidence type="ECO:0000256" key="1">
    <source>
        <dbReference type="SAM" id="Phobius"/>
    </source>
</evidence>
<evidence type="ECO:0000313" key="2">
    <source>
        <dbReference type="EMBL" id="DBA27624.1"/>
    </source>
</evidence>
<sequence>MAASPLNSWQEEGFKFWHKRVASPKVTLAAHCSLLMEAFKRVHKQNQSTRDFLILANAFYACIYFLCIGFTSAVGKMQRSAHKHIDECQC</sequence>
<organism evidence="2 3">
    <name type="scientific">Pyxicephalus adspersus</name>
    <name type="common">African bullfrog</name>
    <dbReference type="NCBI Taxonomy" id="30357"/>
    <lineage>
        <taxon>Eukaryota</taxon>
        <taxon>Metazoa</taxon>
        <taxon>Chordata</taxon>
        <taxon>Craniata</taxon>
        <taxon>Vertebrata</taxon>
        <taxon>Euteleostomi</taxon>
        <taxon>Amphibia</taxon>
        <taxon>Batrachia</taxon>
        <taxon>Anura</taxon>
        <taxon>Neobatrachia</taxon>
        <taxon>Ranoidea</taxon>
        <taxon>Pyxicephalidae</taxon>
        <taxon>Pyxicephalinae</taxon>
        <taxon>Pyxicephalus</taxon>
    </lineage>
</organism>
<comment type="caution">
    <text evidence="2">The sequence shown here is derived from an EMBL/GenBank/DDBJ whole genome shotgun (WGS) entry which is preliminary data.</text>
</comment>
<dbReference type="Proteomes" id="UP001181693">
    <property type="component" value="Unassembled WGS sequence"/>
</dbReference>
<keyword evidence="3" id="KW-1185">Reference proteome</keyword>
<dbReference type="EMBL" id="DYDO01000003">
    <property type="protein sequence ID" value="DBA27624.1"/>
    <property type="molecule type" value="Genomic_DNA"/>
</dbReference>
<protein>
    <submittedName>
        <fullName evidence="2">Uncharacterized protein</fullName>
    </submittedName>
</protein>
<keyword evidence="1" id="KW-1133">Transmembrane helix</keyword>